<evidence type="ECO:0000313" key="5">
    <source>
        <dbReference type="Proteomes" id="UP000237000"/>
    </source>
</evidence>
<feature type="domain" description="F-box/LRR-repeat protein 15/At3g58940/PEG3-like LRR" evidence="3">
    <location>
        <begin position="291"/>
        <end position="420"/>
    </location>
</feature>
<dbReference type="SUPFAM" id="SSF81383">
    <property type="entry name" value="F-box domain"/>
    <property type="match status" value="1"/>
</dbReference>
<dbReference type="InterPro" id="IPR036047">
    <property type="entry name" value="F-box-like_dom_sf"/>
</dbReference>
<organism evidence="4 5">
    <name type="scientific">Trema orientale</name>
    <name type="common">Charcoal tree</name>
    <name type="synonym">Celtis orientalis</name>
    <dbReference type="NCBI Taxonomy" id="63057"/>
    <lineage>
        <taxon>Eukaryota</taxon>
        <taxon>Viridiplantae</taxon>
        <taxon>Streptophyta</taxon>
        <taxon>Embryophyta</taxon>
        <taxon>Tracheophyta</taxon>
        <taxon>Spermatophyta</taxon>
        <taxon>Magnoliopsida</taxon>
        <taxon>eudicotyledons</taxon>
        <taxon>Gunneridae</taxon>
        <taxon>Pentapetalae</taxon>
        <taxon>rosids</taxon>
        <taxon>fabids</taxon>
        <taxon>Rosales</taxon>
        <taxon>Cannabaceae</taxon>
        <taxon>Trema</taxon>
    </lineage>
</organism>
<dbReference type="OrthoDB" id="1534647at2759"/>
<dbReference type="Pfam" id="PF24758">
    <property type="entry name" value="LRR_At5g56370"/>
    <property type="match status" value="1"/>
</dbReference>
<dbReference type="PANTHER" id="PTHR31900:SF33">
    <property type="entry name" value="PROTEIN WITH RNI-LIKE_FBD-LIKE DOMAIN"/>
    <property type="match status" value="1"/>
</dbReference>
<reference evidence="5" key="1">
    <citation type="submission" date="2016-06" db="EMBL/GenBank/DDBJ databases">
        <title>Parallel loss of symbiosis genes in relatives of nitrogen-fixing non-legume Parasponia.</title>
        <authorList>
            <person name="Van Velzen R."/>
            <person name="Holmer R."/>
            <person name="Bu F."/>
            <person name="Rutten L."/>
            <person name="Van Zeijl A."/>
            <person name="Liu W."/>
            <person name="Santuari L."/>
            <person name="Cao Q."/>
            <person name="Sharma T."/>
            <person name="Shen D."/>
            <person name="Roswanjaya Y."/>
            <person name="Wardhani T."/>
            <person name="Kalhor M.S."/>
            <person name="Jansen J."/>
            <person name="Van den Hoogen J."/>
            <person name="Gungor B."/>
            <person name="Hartog M."/>
            <person name="Hontelez J."/>
            <person name="Verver J."/>
            <person name="Yang W.-C."/>
            <person name="Schijlen E."/>
            <person name="Repin R."/>
            <person name="Schilthuizen M."/>
            <person name="Schranz E."/>
            <person name="Heidstra R."/>
            <person name="Miyata K."/>
            <person name="Fedorova E."/>
            <person name="Kohlen W."/>
            <person name="Bisseling T."/>
            <person name="Smit S."/>
            <person name="Geurts R."/>
        </authorList>
    </citation>
    <scope>NUCLEOTIDE SEQUENCE [LARGE SCALE GENOMIC DNA]</scope>
    <source>
        <strain evidence="5">cv. RG33-2</strain>
    </source>
</reference>
<dbReference type="InterPro" id="IPR055411">
    <property type="entry name" value="LRR_FXL15/At3g58940/PEG3-like"/>
</dbReference>
<dbReference type="Pfam" id="PF00646">
    <property type="entry name" value="F-box"/>
    <property type="match status" value="1"/>
</dbReference>
<sequence>MESPNLLNGSFEINEWHENYDANWYINLMNFLLNLNCSWNIVSLHVLSEKALMLPENLRRICRSPFLNWKHLKCWFLFFPLLAVDSVSRPVAALGGLFPITQVQLCDSLGASLPPSRGRCDEPIWTGSPLIEVYLGSRVHISLPSFSMAEKKEKILGDKNEEDSHSNPTNSVVERNEDENANIAAVDRISYLPISLILHILLYVPTVDVVRMSVLSKCWKLMWYLVPKLQFNSNVGFQSQEAFNTFLEECLLRREICMRHITQLVVTKFKLHIVYSDDQAALLDRFLCSPLLRDNIMELKLSMITRGTTVGYSLPDAILNGRSLTVLKLENVLLLEEDSKFSVNLPCLKYLYMLYVDYLDDHVLTNLLLGCPSLEKFELKCFYLSNPRISSSSLKSLEITGYARENLQVEAINLESLALIVLWGGIINLSDCRLIRNLSIDLNSNIDDQLLEDMISKLPLLEDLSLSRCQLLKQVKISSERLRSFAFDKQGNDNEVKATMGTPNLVSFSYKGDIDFGITMISPNVQLNGSIVINGSYRCICMLNFLLSLNCSWNILSLHVVSGKVLFFPEEVRICPPPLAKLKHLKVKTTERWEYKSELRDSLHWASPNLETLLIEEGTEG</sequence>
<accession>A0A2P5D5T7</accession>
<comment type="caution">
    <text evidence="4">The sequence shown here is derived from an EMBL/GenBank/DDBJ whole genome shotgun (WGS) entry which is preliminary data.</text>
</comment>
<keyword evidence="5" id="KW-1185">Reference proteome</keyword>
<evidence type="ECO:0000256" key="1">
    <source>
        <dbReference type="SAM" id="MobiDB-lite"/>
    </source>
</evidence>
<dbReference type="Proteomes" id="UP000237000">
    <property type="component" value="Unassembled WGS sequence"/>
</dbReference>
<gene>
    <name evidence="4" type="ORF">TorRG33x02_261490</name>
</gene>
<dbReference type="PANTHER" id="PTHR31900">
    <property type="entry name" value="F-BOX/RNI SUPERFAMILY PROTEIN-RELATED"/>
    <property type="match status" value="1"/>
</dbReference>
<name>A0A2P5D5T7_TREOI</name>
<feature type="region of interest" description="Disordered" evidence="1">
    <location>
        <begin position="157"/>
        <end position="176"/>
    </location>
</feature>
<evidence type="ECO:0000259" key="2">
    <source>
        <dbReference type="Pfam" id="PF00646"/>
    </source>
</evidence>
<dbReference type="SUPFAM" id="SSF52047">
    <property type="entry name" value="RNI-like"/>
    <property type="match status" value="1"/>
</dbReference>
<proteinExistence type="predicted"/>
<evidence type="ECO:0000259" key="3">
    <source>
        <dbReference type="Pfam" id="PF24758"/>
    </source>
</evidence>
<dbReference type="InterPro" id="IPR032675">
    <property type="entry name" value="LRR_dom_sf"/>
</dbReference>
<evidence type="ECO:0000313" key="4">
    <source>
        <dbReference type="EMBL" id="PON68669.1"/>
    </source>
</evidence>
<protein>
    <submittedName>
        <fullName evidence="4">F-box domain containing protein</fullName>
    </submittedName>
</protein>
<dbReference type="InterPro" id="IPR001810">
    <property type="entry name" value="F-box_dom"/>
</dbReference>
<dbReference type="EMBL" id="JXTC01000293">
    <property type="protein sequence ID" value="PON68669.1"/>
    <property type="molecule type" value="Genomic_DNA"/>
</dbReference>
<feature type="domain" description="F-box" evidence="2">
    <location>
        <begin position="189"/>
        <end position="223"/>
    </location>
</feature>
<dbReference type="Gene3D" id="3.80.10.10">
    <property type="entry name" value="Ribonuclease Inhibitor"/>
    <property type="match status" value="1"/>
</dbReference>
<dbReference type="AlphaFoldDB" id="A0A2P5D5T7"/>
<dbReference type="FunCoup" id="A0A2P5D5T7">
    <property type="interactions" value="1660"/>
</dbReference>
<dbReference type="InterPro" id="IPR050232">
    <property type="entry name" value="FBL13/AtMIF1-like"/>
</dbReference>
<dbReference type="InParanoid" id="A0A2P5D5T7"/>